<sequence>MTLPPVPTTDADEDKKPRRAAFPPAGPHARPELTNWDACPGCGALPDEMEFGFETDPGAG</sequence>
<dbReference type="AlphaFoldDB" id="A0A6N8DL24"/>
<comment type="caution">
    <text evidence="2">The sequence shown here is derived from an EMBL/GenBank/DDBJ whole genome shotgun (WGS) entry which is preliminary data.</text>
</comment>
<proteinExistence type="predicted"/>
<dbReference type="RefSeq" id="WP_155445723.1">
    <property type="nucleotide sequence ID" value="NZ_JAOQNR010000004.1"/>
</dbReference>
<dbReference type="OrthoDB" id="8266309at2"/>
<protein>
    <submittedName>
        <fullName evidence="2">Uncharacterized protein</fullName>
    </submittedName>
</protein>
<reference evidence="2 3" key="1">
    <citation type="submission" date="2019-11" db="EMBL/GenBank/DDBJ databases">
        <title>Whole-genome sequence of a Rhodoblastus acidophilus DSM 142.</title>
        <authorList>
            <person name="Kyndt J.A."/>
            <person name="Meyer T.E."/>
        </authorList>
    </citation>
    <scope>NUCLEOTIDE SEQUENCE [LARGE SCALE GENOMIC DNA]</scope>
    <source>
        <strain evidence="2 3">DSM 142</strain>
    </source>
</reference>
<gene>
    <name evidence="2" type="ORF">GJ654_08525</name>
</gene>
<evidence type="ECO:0000313" key="2">
    <source>
        <dbReference type="EMBL" id="MTV31038.1"/>
    </source>
</evidence>
<feature type="region of interest" description="Disordered" evidence="1">
    <location>
        <begin position="1"/>
        <end position="35"/>
    </location>
</feature>
<dbReference type="Proteomes" id="UP000439113">
    <property type="component" value="Unassembled WGS sequence"/>
</dbReference>
<name>A0A6N8DL24_RHOAC</name>
<organism evidence="2 3">
    <name type="scientific">Rhodoblastus acidophilus</name>
    <name type="common">Rhodopseudomonas acidophila</name>
    <dbReference type="NCBI Taxonomy" id="1074"/>
    <lineage>
        <taxon>Bacteria</taxon>
        <taxon>Pseudomonadati</taxon>
        <taxon>Pseudomonadota</taxon>
        <taxon>Alphaproteobacteria</taxon>
        <taxon>Hyphomicrobiales</taxon>
        <taxon>Rhodoblastaceae</taxon>
        <taxon>Rhodoblastus</taxon>
    </lineage>
</organism>
<evidence type="ECO:0000256" key="1">
    <source>
        <dbReference type="SAM" id="MobiDB-lite"/>
    </source>
</evidence>
<dbReference type="EMBL" id="WNKS01000005">
    <property type="protein sequence ID" value="MTV31038.1"/>
    <property type="molecule type" value="Genomic_DNA"/>
</dbReference>
<evidence type="ECO:0000313" key="3">
    <source>
        <dbReference type="Proteomes" id="UP000439113"/>
    </source>
</evidence>
<accession>A0A6N8DL24</accession>